<gene>
    <name evidence="1" type="ORF">CBQ26_20255</name>
</gene>
<protein>
    <submittedName>
        <fullName evidence="1">Uncharacterized protein</fullName>
    </submittedName>
</protein>
<sequence length="65" mass="7050">MDELARHLSLRARQLGLADLLPADAPADLLAELARETLQELIARGLLPDPDPAVGCWSAPRSELH</sequence>
<dbReference type="Proteomes" id="UP000197208">
    <property type="component" value="Unassembled WGS sequence"/>
</dbReference>
<dbReference type="AlphaFoldDB" id="A0A2D0A718"/>
<accession>A0A2D0A718</accession>
<comment type="caution">
    <text evidence="1">The sequence shown here is derived from an EMBL/GenBank/DDBJ whole genome shotgun (WGS) entry which is preliminary data.</text>
</comment>
<dbReference type="OrthoDB" id="73871at2"/>
<organism evidence="1 2">
    <name type="scientific">Deinococcus indicus</name>
    <dbReference type="NCBI Taxonomy" id="223556"/>
    <lineage>
        <taxon>Bacteria</taxon>
        <taxon>Thermotogati</taxon>
        <taxon>Deinococcota</taxon>
        <taxon>Deinococci</taxon>
        <taxon>Deinococcales</taxon>
        <taxon>Deinococcaceae</taxon>
        <taxon>Deinococcus</taxon>
    </lineage>
</organism>
<keyword evidence="2" id="KW-1185">Reference proteome</keyword>
<evidence type="ECO:0000313" key="1">
    <source>
        <dbReference type="EMBL" id="OWL93394.1"/>
    </source>
</evidence>
<reference evidence="1 2" key="1">
    <citation type="submission" date="2017-05" db="EMBL/GenBank/DDBJ databases">
        <title>De novo genome assembly of Deniococcus indicus strain DR1.</title>
        <authorList>
            <person name="Chauhan D."/>
            <person name="Yennamalli R.M."/>
            <person name="Priyadarshini R."/>
        </authorList>
    </citation>
    <scope>NUCLEOTIDE SEQUENCE [LARGE SCALE GENOMIC DNA]</scope>
    <source>
        <strain evidence="1 2">DR1</strain>
    </source>
</reference>
<name>A0A2D0A718_9DEIO</name>
<dbReference type="EMBL" id="NHMK01000036">
    <property type="protein sequence ID" value="OWL93394.1"/>
    <property type="molecule type" value="Genomic_DNA"/>
</dbReference>
<proteinExistence type="predicted"/>
<evidence type="ECO:0000313" key="2">
    <source>
        <dbReference type="Proteomes" id="UP000197208"/>
    </source>
</evidence>
<dbReference type="RefSeq" id="WP_088250413.1">
    <property type="nucleotide sequence ID" value="NZ_BNAM01000020.1"/>
</dbReference>